<protein>
    <submittedName>
        <fullName evidence="1">Uncharacterized protein</fullName>
    </submittedName>
</protein>
<evidence type="ECO:0000313" key="1">
    <source>
        <dbReference type="EMBL" id="KAF7334369.1"/>
    </source>
</evidence>
<comment type="caution">
    <text evidence="1">The sequence shown here is derived from an EMBL/GenBank/DDBJ whole genome shotgun (WGS) entry which is preliminary data.</text>
</comment>
<dbReference type="Proteomes" id="UP000623467">
    <property type="component" value="Unassembled WGS sequence"/>
</dbReference>
<keyword evidence="2" id="KW-1185">Reference proteome</keyword>
<accession>A0A8H6X5G4</accession>
<organism evidence="1 2">
    <name type="scientific">Mycena sanguinolenta</name>
    <dbReference type="NCBI Taxonomy" id="230812"/>
    <lineage>
        <taxon>Eukaryota</taxon>
        <taxon>Fungi</taxon>
        <taxon>Dikarya</taxon>
        <taxon>Basidiomycota</taxon>
        <taxon>Agaricomycotina</taxon>
        <taxon>Agaricomycetes</taxon>
        <taxon>Agaricomycetidae</taxon>
        <taxon>Agaricales</taxon>
        <taxon>Marasmiineae</taxon>
        <taxon>Mycenaceae</taxon>
        <taxon>Mycena</taxon>
    </lineage>
</organism>
<name>A0A8H6X5G4_9AGAR</name>
<sequence length="556" mass="61952">MRMKAFCDIISHSLPAMSSVPAIPVANCSDFSENVLAANPDINDRFVGEQDVSSASSQVVVQSFPAAQHADAPEWLEMQEPYSVTRFKKHVERNNCEPPPPEPVPDPTKRTLDSFKLVATRPKPHNPPPAPTVKRPCPGLTADFDEKVGDYLDKTTSSGGGAHLVNHYSGQIFKKDFTDLTQKEKDTVYTARVHDYSWLNDTSPGVMACFAAGSNACLKTVDVDPNASAVPPCANCKLLLTLKAFKTAINREAANPSNLKYVPHVNRNPHAGMLFAKFKGLEALLAEDNEYSVERRYFQHVVKGNFKNDQVFTGLLQAKVMAKDREIRGTGMQNFKYDTDMDEVFGLIHTICPRAYHELQKHFPLRSEWSIKHVVSTTPRFHIGIADETFVYAKQYLEDYKYPLGTPRSLAVDDTKLFPALRPLYDGVNKMWYIVGTTGEHIAVPNAQGLHATLDKLESSAELATKLRLWILQTPLPDVPPHIRLMEGLVSHTFRITSSGGDGASVERDCQRRTAAASELIEVRIKHPDTDYPDIVVQLWDLHGNVWAVIQDAKHG</sequence>
<proteinExistence type="predicted"/>
<dbReference type="EMBL" id="JACAZH010000047">
    <property type="protein sequence ID" value="KAF7334369.1"/>
    <property type="molecule type" value="Genomic_DNA"/>
</dbReference>
<dbReference type="AlphaFoldDB" id="A0A8H6X5G4"/>
<evidence type="ECO:0000313" key="2">
    <source>
        <dbReference type="Proteomes" id="UP000623467"/>
    </source>
</evidence>
<reference evidence="1" key="1">
    <citation type="submission" date="2020-05" db="EMBL/GenBank/DDBJ databases">
        <title>Mycena genomes resolve the evolution of fungal bioluminescence.</title>
        <authorList>
            <person name="Tsai I.J."/>
        </authorList>
    </citation>
    <scope>NUCLEOTIDE SEQUENCE</scope>
    <source>
        <strain evidence="1">160909Yilan</strain>
    </source>
</reference>
<dbReference type="OrthoDB" id="2999057at2759"/>
<gene>
    <name evidence="1" type="ORF">MSAN_02376400</name>
</gene>